<dbReference type="Pfam" id="PF15254">
    <property type="entry name" value="CCDC14"/>
    <property type="match status" value="1"/>
</dbReference>
<feature type="region of interest" description="Disordered" evidence="1">
    <location>
        <begin position="14"/>
        <end position="52"/>
    </location>
</feature>
<feature type="compositionally biased region" description="Polar residues" evidence="1">
    <location>
        <begin position="763"/>
        <end position="779"/>
    </location>
</feature>
<name>A0A4X2K9Z2_VOMUR</name>
<reference evidence="3" key="1">
    <citation type="submission" date="2018-12" db="EMBL/GenBank/DDBJ databases">
        <authorList>
            <person name="Yazar S."/>
        </authorList>
    </citation>
    <scope>NUCLEOTIDE SEQUENCE [LARGE SCALE GENOMIC DNA]</scope>
</reference>
<evidence type="ECO:0000256" key="1">
    <source>
        <dbReference type="SAM" id="MobiDB-lite"/>
    </source>
</evidence>
<feature type="region of interest" description="Disordered" evidence="1">
    <location>
        <begin position="102"/>
        <end position="134"/>
    </location>
</feature>
<organism evidence="2 3">
    <name type="scientific">Vombatus ursinus</name>
    <name type="common">Common wombat</name>
    <dbReference type="NCBI Taxonomy" id="29139"/>
    <lineage>
        <taxon>Eukaryota</taxon>
        <taxon>Metazoa</taxon>
        <taxon>Chordata</taxon>
        <taxon>Craniata</taxon>
        <taxon>Vertebrata</taxon>
        <taxon>Euteleostomi</taxon>
        <taxon>Mammalia</taxon>
        <taxon>Metatheria</taxon>
        <taxon>Diprotodontia</taxon>
        <taxon>Vombatidae</taxon>
        <taxon>Vombatus</taxon>
    </lineage>
</organism>
<dbReference type="GeneTree" id="ENSGT00390000017916"/>
<keyword evidence="3" id="KW-1185">Reference proteome</keyword>
<dbReference type="GO" id="GO:0034451">
    <property type="term" value="C:centriolar satellite"/>
    <property type="evidence" value="ECO:0007669"/>
    <property type="project" value="TreeGrafter"/>
</dbReference>
<protein>
    <recommendedName>
        <fullName evidence="4">Coiled-coil domain containing 14</fullName>
    </recommendedName>
</protein>
<dbReference type="GeneID" id="114030317"/>
<feature type="compositionally biased region" description="Basic and acidic residues" evidence="1">
    <location>
        <begin position="14"/>
        <end position="25"/>
    </location>
</feature>
<reference evidence="2" key="2">
    <citation type="submission" date="2025-08" db="UniProtKB">
        <authorList>
            <consortium name="Ensembl"/>
        </authorList>
    </citation>
    <scope>IDENTIFICATION</scope>
</reference>
<dbReference type="InterPro" id="IPR029343">
    <property type="entry name" value="CCDC14"/>
</dbReference>
<dbReference type="OMA" id="GTHIRKI"/>
<dbReference type="RefSeq" id="XP_027700921.1">
    <property type="nucleotide sequence ID" value="XM_027845120.1"/>
</dbReference>
<feature type="compositionally biased region" description="Polar residues" evidence="1">
    <location>
        <begin position="102"/>
        <end position="111"/>
    </location>
</feature>
<proteinExistence type="predicted"/>
<dbReference type="Ensembl" id="ENSVURT00010009886.1">
    <property type="protein sequence ID" value="ENSVURP00010008708.1"/>
    <property type="gene ID" value="ENSVURG00010006752.1"/>
</dbReference>
<dbReference type="STRING" id="29139.ENSVURP00010008708"/>
<dbReference type="CTD" id="64770"/>
<dbReference type="PANTHER" id="PTHR22367:SF2">
    <property type="entry name" value="COILED-COIL DOMAIN-CONTAINING PROTEIN 14"/>
    <property type="match status" value="1"/>
</dbReference>
<sequence length="932" mass="104349">MAVNSINRLASARRVDGRLRTREMVRPGPRPAQQVSSSGRQTGSSKLTAGKKRIHMRKIAHADVDSGYSLYSTDSDEQVGTVPQGLERCASLLQDILQNEEATCGNPSKGSSGKLGSRPWEYKGNKTKKKEHPKNVVPSCVHKEILSSGHKKHPPHIVFTENEKDPSSTKQTQPIQVPFNVDFYTMYRTFCEHVQTQMSLINAQSSQSISDSGPPVFNYGIPTSTPILSSHDPAQPSDVQSEVQVPLQSGTVPLTSTNVPVQTSITDPPHTSCLPASGENKPAVSVVQPLVHDNGILAAQGISEQLGKEINLLKCIQASLDLLHPHGIKANEKHQNPDPIQQPSILTTEEDSLEHIWESDDEDLKVVEIAAMQDPNSAKCIQKTKSTSSEEASPKIRTLKYLLGELKALVVEQGDSEIQRLIKEVGECIALLPEVAENAQVESEIALAMQTLRSENIHLRRRLKSVSQRLREQEKIMKSSDCLDCNFELISTQSLNMSLQTQLKESLRNQKLLRSKNDKLLQVIESQKEEYRKYVKIFQEKDKKIFENKKHFEMETAKIKIELEEALANVKTYQFKLETSRKENKILDVTLHQREAEIIRLKELTRTLQNNMTQLLTNLSVTNTLYKPEKMLTRSLLDIHEKHLQHKKSPPQFSMSHLKKLENNQIYTHTESPFLKEDRKGRVPVVPYENFLNPEVFKHKSPGSANELDLGTVPYHSKVLSEVGSEMDTLIDDESGLNDETVYLPFAVSSSKKKSTPERGSPLPQNNVSNSKLSGNSGILGSEKQNEPLKPISLFASSEDAKASFEKFPNTSLKSETEAVSEKIRAVNVEDEQLLMKIREVISKIPADFVDKSMGHHNTLECQTATSLLKNSTLCDYSFLNSDLMSRMSDWSMSSLSSFTSHDEQDFRNGLAALDANITRLQKTLQTGMLKK</sequence>
<feature type="compositionally biased region" description="Polar residues" evidence="1">
    <location>
        <begin position="33"/>
        <end position="47"/>
    </location>
</feature>
<feature type="region of interest" description="Disordered" evidence="1">
    <location>
        <begin position="749"/>
        <end position="785"/>
    </location>
</feature>
<evidence type="ECO:0008006" key="4">
    <source>
        <dbReference type="Google" id="ProtNLM"/>
    </source>
</evidence>
<dbReference type="AlphaFoldDB" id="A0A4X2K9Z2"/>
<dbReference type="Proteomes" id="UP000314987">
    <property type="component" value="Unassembled WGS sequence"/>
</dbReference>
<dbReference type="PANTHER" id="PTHR22367">
    <property type="entry name" value="COILED-COIL DOMAIN-CONTAINING PROTEIN 14"/>
    <property type="match status" value="1"/>
</dbReference>
<evidence type="ECO:0000313" key="2">
    <source>
        <dbReference type="Ensembl" id="ENSVURP00010008708.1"/>
    </source>
</evidence>
<dbReference type="GO" id="GO:0071539">
    <property type="term" value="P:protein localization to centrosome"/>
    <property type="evidence" value="ECO:0007669"/>
    <property type="project" value="TreeGrafter"/>
</dbReference>
<reference evidence="2" key="3">
    <citation type="submission" date="2025-09" db="UniProtKB">
        <authorList>
            <consortium name="Ensembl"/>
        </authorList>
    </citation>
    <scope>IDENTIFICATION</scope>
</reference>
<evidence type="ECO:0000313" key="3">
    <source>
        <dbReference type="Proteomes" id="UP000314987"/>
    </source>
</evidence>
<accession>A0A4X2K9Z2</accession>
<gene>
    <name evidence="2" type="primary">CCDC14</name>
</gene>